<dbReference type="RefSeq" id="YP_009833231.1">
    <property type="nucleotide sequence ID" value="NC_048662.1"/>
</dbReference>
<feature type="coiled-coil region" evidence="1">
    <location>
        <begin position="20"/>
        <end position="47"/>
    </location>
</feature>
<organism evidence="2 3">
    <name type="scientific">Pseudomonas phage R12</name>
    <dbReference type="NCBI Taxonomy" id="2562635"/>
    <lineage>
        <taxon>Viruses</taxon>
        <taxon>Duplodnaviria</taxon>
        <taxon>Heunggongvirae</taxon>
        <taxon>Uroviricota</taxon>
        <taxon>Caudoviricetes</taxon>
        <taxon>Lindbergviridae</taxon>
        <taxon>Pbunavirus</taxon>
        <taxon>Pbunavirus R12</taxon>
    </lineage>
</organism>
<proteinExistence type="predicted"/>
<dbReference type="GeneID" id="55603284"/>
<sequence length="438" mass="49105">MADLENPGVPKFEKINSNKLYEALETIAELEKKRDESEKRGSELAASYCDGVIGDEYGRPHCRYKVERDAALAEVERNKLTIAAMNEAHAKLAADLEAVQARVAELEKQEPAGWLDLLTQPGLLNRVQRSPALWEISQQGEDLLGLDVPEIEVPDSMIEKAWQRFERTLQQLETPGQAEQAEQADNDVELDMKLVERLQVDLASKGDGVHMPLMTVAQHERISAQLHDALDECDGDRWKLRSERDAALARVAELEAALSSALSQHGIKFMDPPDGGDTPLIEQVCRMSQALAELEKQESVAWVEVIDRDYGPYKFYGKRLLPKGKHQLYAAPVAQAQHSVPEVSGIGRDFAYPRSVVLYLRTEPTDDDLRAIHDVLLSLAALSAQQSAQPEFCCKHSYKVAKQAAWGARDLTQCKCDHNEYCEHCWPDDFREGGKWHG</sequence>
<reference evidence="2 3" key="1">
    <citation type="submission" date="2019-03" db="EMBL/GenBank/DDBJ databases">
        <title>Complete Genome Sequences of Pseudomonas aeruginosa Bacteriophages PhiR12, PhiR26, PhiS12-3 and PhiS50.</title>
        <authorList>
            <person name="Fujiki J."/>
            <person name="Furusawa T."/>
            <person name="Hashimoto N."/>
            <person name="Kawaguchi C."/>
            <person name="Sasaki M."/>
            <person name="Sawa H."/>
            <person name="Iwano H."/>
        </authorList>
    </citation>
    <scope>NUCLEOTIDE SEQUENCE [LARGE SCALE GENOMIC DNA]</scope>
</reference>
<feature type="coiled-coil region" evidence="1">
    <location>
        <begin position="82"/>
        <end position="109"/>
    </location>
</feature>
<name>A0A455XAS2_9CAUD</name>
<keyword evidence="1" id="KW-0175">Coiled coil</keyword>
<dbReference type="Proteomes" id="UP000305811">
    <property type="component" value="Segment"/>
</dbReference>
<evidence type="ECO:0000256" key="1">
    <source>
        <dbReference type="SAM" id="Coils"/>
    </source>
</evidence>
<evidence type="ECO:0000313" key="3">
    <source>
        <dbReference type="Proteomes" id="UP000305811"/>
    </source>
</evidence>
<dbReference type="EMBL" id="LC472881">
    <property type="protein sequence ID" value="BBJ26645.1"/>
    <property type="molecule type" value="Genomic_DNA"/>
</dbReference>
<protein>
    <submittedName>
        <fullName evidence="2">Uncharacterized protein</fullName>
    </submittedName>
</protein>
<dbReference type="KEGG" id="vg:55603284"/>
<evidence type="ECO:0000313" key="2">
    <source>
        <dbReference type="EMBL" id="BBJ26645.1"/>
    </source>
</evidence>
<keyword evidence="3" id="KW-1185">Reference proteome</keyword>
<accession>A0A455XAS2</accession>